<protein>
    <submittedName>
        <fullName evidence="2">Uncharacterized protein</fullName>
    </submittedName>
</protein>
<reference evidence="2" key="1">
    <citation type="submission" date="2015-11" db="EMBL/GenBank/DDBJ databases">
        <title>De novo transcriptome assembly of four potential Pierce s Disease insect vectors from Arizona vineyards.</title>
        <authorList>
            <person name="Tassone E.E."/>
        </authorList>
    </citation>
    <scope>NUCLEOTIDE SEQUENCE</scope>
</reference>
<dbReference type="InterPro" id="IPR005055">
    <property type="entry name" value="A10/PebIII"/>
</dbReference>
<dbReference type="EMBL" id="GECZ01009173">
    <property type="protein sequence ID" value="JAS60596.1"/>
    <property type="molecule type" value="Transcribed_RNA"/>
</dbReference>
<proteinExistence type="predicted"/>
<sequence length="125" mass="14516">MSLWVRAALVLTVATVLAAPQPEEDTYTTRFDNIDVEAVLKNERILRRYVDCALDKGPCTAEGRELKKRIPDALQNDCAKCSNVQRLQARRVLEFLVRHKRRYWDLLAQKYDPDGTFRKKHGIED</sequence>
<dbReference type="Pfam" id="PF03392">
    <property type="entry name" value="OS-D"/>
    <property type="match status" value="1"/>
</dbReference>
<feature type="signal peptide" evidence="1">
    <location>
        <begin position="1"/>
        <end position="18"/>
    </location>
</feature>
<dbReference type="PANTHER" id="PTHR11257">
    <property type="entry name" value="CHEMOSENSORY PROTEIN-RELATED"/>
    <property type="match status" value="1"/>
</dbReference>
<accession>A0A1B6GDV5</accession>
<dbReference type="Gene3D" id="1.10.2080.10">
    <property type="entry name" value="Insect odorant-binding protein A10/Ejaculatory bulb-specific protein 3"/>
    <property type="match status" value="1"/>
</dbReference>
<keyword evidence="1" id="KW-0732">Signal</keyword>
<dbReference type="PANTHER" id="PTHR11257:SF12">
    <property type="entry name" value="EJACULATORY BULB-SPECIFIC PROTEIN 3-RELATED"/>
    <property type="match status" value="1"/>
</dbReference>
<name>A0A1B6GDV5_9HEMI</name>
<evidence type="ECO:0000313" key="2">
    <source>
        <dbReference type="EMBL" id="JAS60596.1"/>
    </source>
</evidence>
<dbReference type="AlphaFoldDB" id="A0A1B6GDV5"/>
<dbReference type="InterPro" id="IPR036682">
    <property type="entry name" value="OS_D_A10/PebIII_sf"/>
</dbReference>
<evidence type="ECO:0000256" key="1">
    <source>
        <dbReference type="SAM" id="SignalP"/>
    </source>
</evidence>
<feature type="chain" id="PRO_5008583506" evidence="1">
    <location>
        <begin position="19"/>
        <end position="125"/>
    </location>
</feature>
<dbReference type="SUPFAM" id="SSF100910">
    <property type="entry name" value="Chemosensory protein Csp2"/>
    <property type="match status" value="1"/>
</dbReference>
<gene>
    <name evidence="2" type="ORF">g.2750</name>
</gene>
<organism evidence="2">
    <name type="scientific">Cuerna arida</name>
    <dbReference type="NCBI Taxonomy" id="1464854"/>
    <lineage>
        <taxon>Eukaryota</taxon>
        <taxon>Metazoa</taxon>
        <taxon>Ecdysozoa</taxon>
        <taxon>Arthropoda</taxon>
        <taxon>Hexapoda</taxon>
        <taxon>Insecta</taxon>
        <taxon>Pterygota</taxon>
        <taxon>Neoptera</taxon>
        <taxon>Paraneoptera</taxon>
        <taxon>Hemiptera</taxon>
        <taxon>Auchenorrhyncha</taxon>
        <taxon>Membracoidea</taxon>
        <taxon>Cicadellidae</taxon>
        <taxon>Cicadellinae</taxon>
        <taxon>Proconiini</taxon>
        <taxon>Cuerna</taxon>
    </lineage>
</organism>